<dbReference type="STRING" id="243233.MCA2220"/>
<dbReference type="GO" id="GO:0008800">
    <property type="term" value="F:beta-lactamase activity"/>
    <property type="evidence" value="ECO:0007669"/>
    <property type="project" value="UniProtKB-UniRule"/>
</dbReference>
<name>Q605Q8_METCA</name>
<dbReference type="AlphaFoldDB" id="Q605Q8"/>
<dbReference type="Pfam" id="PF00905">
    <property type="entry name" value="Transpeptidase"/>
    <property type="match status" value="1"/>
</dbReference>
<evidence type="ECO:0000256" key="5">
    <source>
        <dbReference type="ARBA" id="ARBA00022801"/>
    </source>
</evidence>
<dbReference type="EMBL" id="AE017282">
    <property type="protein sequence ID" value="AAU91813.1"/>
    <property type="molecule type" value="Genomic_DNA"/>
</dbReference>
<evidence type="ECO:0000256" key="7">
    <source>
        <dbReference type="PIRSR" id="PIRSR602137-50"/>
    </source>
</evidence>
<gene>
    <name evidence="11" type="ordered locus">MCA2220</name>
</gene>
<evidence type="ECO:0000313" key="11">
    <source>
        <dbReference type="EMBL" id="AAU91813.1"/>
    </source>
</evidence>
<evidence type="ECO:0000256" key="4">
    <source>
        <dbReference type="ARBA" id="ARBA00022729"/>
    </source>
</evidence>
<dbReference type="EC" id="3.5.2.6" evidence="3 8"/>
<dbReference type="KEGG" id="mca:MCA2220"/>
<feature type="modified residue" description="N6-carboxylysine" evidence="7">
    <location>
        <position position="91"/>
    </location>
</feature>
<keyword evidence="6 8" id="KW-0046">Antibiotic resistance</keyword>
<sequence>MNMPTSLSAANVPHPCRGMSTRIMQGVFAAAVLFACAAHAAGWKDSREVGDIFRHAGVHGTFVLYDVSAQTFTGHDRKRAETRFIPASTFKIPNTLIGLATGAVKSVDEVLPYGGAPQPFKSWEKDMGLREAIVISNVPIYQELARRIGLERMKDYVSRLDYGNREIGSAVDTFWLAGPLKISAVEQTRFLAKLALGELPFPKDIQGAVREIIRLEQGTNWKFYGKTGLGNVAGVGVGWWVGWVQRDDRVYAFALNMDVRSESDVGKRVELGKASLKALGLP</sequence>
<keyword evidence="4 9" id="KW-0732">Signal</keyword>
<dbReference type="Proteomes" id="UP000006821">
    <property type="component" value="Chromosome"/>
</dbReference>
<dbReference type="Gene3D" id="3.40.710.10">
    <property type="entry name" value="DD-peptidase/beta-lactamase superfamily"/>
    <property type="match status" value="1"/>
</dbReference>
<evidence type="ECO:0000256" key="1">
    <source>
        <dbReference type="ARBA" id="ARBA00001526"/>
    </source>
</evidence>
<keyword evidence="5 8" id="KW-0378">Hydrolase</keyword>
<evidence type="ECO:0000259" key="10">
    <source>
        <dbReference type="Pfam" id="PF00905"/>
    </source>
</evidence>
<protein>
    <recommendedName>
        <fullName evidence="3 8">Beta-lactamase</fullName>
        <ecNumber evidence="3 8">3.5.2.6</ecNumber>
    </recommendedName>
</protein>
<evidence type="ECO:0000256" key="6">
    <source>
        <dbReference type="ARBA" id="ARBA00023251"/>
    </source>
</evidence>
<dbReference type="GO" id="GO:0046677">
    <property type="term" value="P:response to antibiotic"/>
    <property type="evidence" value="ECO:0007669"/>
    <property type="project" value="UniProtKB-UniRule"/>
</dbReference>
<evidence type="ECO:0000256" key="9">
    <source>
        <dbReference type="SAM" id="SignalP"/>
    </source>
</evidence>
<dbReference type="PROSITE" id="PS00337">
    <property type="entry name" value="BETA_LACTAMASE_D"/>
    <property type="match status" value="1"/>
</dbReference>
<dbReference type="HOGENOM" id="CLU_035412_3_1_6"/>
<proteinExistence type="inferred from homology"/>
<feature type="signal peptide" evidence="9">
    <location>
        <begin position="1"/>
        <end position="40"/>
    </location>
</feature>
<feature type="domain" description="Penicillin-binding protein transpeptidase" evidence="10">
    <location>
        <begin position="75"/>
        <end position="261"/>
    </location>
</feature>
<dbReference type="GO" id="GO:0008658">
    <property type="term" value="F:penicillin binding"/>
    <property type="evidence" value="ECO:0007669"/>
    <property type="project" value="InterPro"/>
</dbReference>
<accession>Q605Q8</accession>
<reference evidence="11 12" key="1">
    <citation type="journal article" date="2004" name="PLoS Biol.">
        <title>Genomic insights into methanotrophy: the complete genome sequence of Methylococcus capsulatus (Bath).</title>
        <authorList>
            <person name="Ward N.L."/>
            <person name="Larsen O."/>
            <person name="Sakwa J."/>
            <person name="Bruseth L."/>
            <person name="Khouri H.M."/>
            <person name="Durkin A.S."/>
            <person name="Dimitrov G."/>
            <person name="Jiang L."/>
            <person name="Scanlan D."/>
            <person name="Kang K.H."/>
            <person name="Lewis M.R."/>
            <person name="Nelson K.E."/>
            <person name="Methe B.A."/>
            <person name="Wu M."/>
            <person name="Heidelberg J.F."/>
            <person name="Paulsen I.T."/>
            <person name="Fouts D.E."/>
            <person name="Ravel J."/>
            <person name="Tettelin H."/>
            <person name="Ren Q."/>
            <person name="Read T.D."/>
            <person name="DeBoy R.T."/>
            <person name="Seshadri R."/>
            <person name="Salzberg S.L."/>
            <person name="Jensen H.B."/>
            <person name="Birkeland N.K."/>
            <person name="Nelson W.C."/>
            <person name="Dodson R.J."/>
            <person name="Grindhaug S.H."/>
            <person name="Holt I.E."/>
            <person name="Eidhammer I."/>
            <person name="Jonasen I."/>
            <person name="Vanaken S."/>
            <person name="Utterback T.R."/>
            <person name="Feldblyum T.V."/>
            <person name="Fraser C.M."/>
            <person name="Lillehaug J.R."/>
            <person name="Eisen J.A."/>
        </authorList>
    </citation>
    <scope>NUCLEOTIDE SEQUENCE [LARGE SCALE GENOMIC DNA]</scope>
    <source>
        <strain evidence="12">ATCC 33009 / NCIMB 11132 / Bath</strain>
    </source>
</reference>
<dbReference type="GO" id="GO:0017001">
    <property type="term" value="P:antibiotic catabolic process"/>
    <property type="evidence" value="ECO:0007669"/>
    <property type="project" value="InterPro"/>
</dbReference>
<comment type="catalytic activity">
    <reaction evidence="1 8">
        <text>a beta-lactam + H2O = a substituted beta-amino acid</text>
        <dbReference type="Rhea" id="RHEA:20401"/>
        <dbReference type="ChEBI" id="CHEBI:15377"/>
        <dbReference type="ChEBI" id="CHEBI:35627"/>
        <dbReference type="ChEBI" id="CHEBI:140347"/>
        <dbReference type="EC" id="3.5.2.6"/>
    </reaction>
</comment>
<feature type="active site" description="Acyl-ester intermediate" evidence="7">
    <location>
        <position position="88"/>
    </location>
</feature>
<evidence type="ECO:0000256" key="8">
    <source>
        <dbReference type="RuleBase" id="RU361140"/>
    </source>
</evidence>
<evidence type="ECO:0000256" key="3">
    <source>
        <dbReference type="ARBA" id="ARBA00012865"/>
    </source>
</evidence>
<dbReference type="InterPro" id="IPR012338">
    <property type="entry name" value="Beta-lactam/transpept-like"/>
</dbReference>
<dbReference type="InterPro" id="IPR001460">
    <property type="entry name" value="PCN-bd_Tpept"/>
</dbReference>
<evidence type="ECO:0000313" key="12">
    <source>
        <dbReference type="Proteomes" id="UP000006821"/>
    </source>
</evidence>
<dbReference type="eggNOG" id="COG2602">
    <property type="taxonomic scope" value="Bacteria"/>
</dbReference>
<dbReference type="SUPFAM" id="SSF56601">
    <property type="entry name" value="beta-lactamase/transpeptidase-like"/>
    <property type="match status" value="1"/>
</dbReference>
<dbReference type="InterPro" id="IPR002137">
    <property type="entry name" value="Beta-lactam_class-D_AS"/>
</dbReference>
<feature type="chain" id="PRO_5004266074" description="Beta-lactamase" evidence="9">
    <location>
        <begin position="41"/>
        <end position="282"/>
    </location>
</feature>
<comment type="similarity">
    <text evidence="2 8">Belongs to the class-D beta-lactamase family.</text>
</comment>
<dbReference type="NCBIfam" id="NF012161">
    <property type="entry name" value="bla_class_D_main"/>
    <property type="match status" value="1"/>
</dbReference>
<organism evidence="11 12">
    <name type="scientific">Methylococcus capsulatus (strain ATCC 33009 / NCIMB 11132 / Bath)</name>
    <dbReference type="NCBI Taxonomy" id="243233"/>
    <lineage>
        <taxon>Bacteria</taxon>
        <taxon>Pseudomonadati</taxon>
        <taxon>Pseudomonadota</taxon>
        <taxon>Gammaproteobacteria</taxon>
        <taxon>Methylococcales</taxon>
        <taxon>Methylococcaceae</taxon>
        <taxon>Methylococcus</taxon>
    </lineage>
</organism>
<evidence type="ECO:0000256" key="2">
    <source>
        <dbReference type="ARBA" id="ARBA00007898"/>
    </source>
</evidence>